<dbReference type="KEGG" id="sulg:FJR48_02825"/>
<proteinExistence type="predicted"/>
<gene>
    <name evidence="2" type="ORF">FJR48_02825</name>
</gene>
<feature type="transmembrane region" description="Helical" evidence="1">
    <location>
        <begin position="255"/>
        <end position="273"/>
    </location>
</feature>
<sequence length="336" mass="38969">MQSEKVLYVNYEDLPKRIVKGEIFPITIRLLSTTDKYEQIKYNFSNQDGLKSLNSIPYRVENGKYFYDTFYYLANSSWARLPDIEAYIEPNPNNKYESTVLKGKKLNVITLNPKNNFSNIIAEHFGLVEYKTTSFDNLHNIIVFVAEAKRCDIANIEFKNVYKQGIESIIESIEDSKITYFVVVDKKVETFKFSYFNLEQNRFNNIHIPIIVDDDKVTTQTDLKPKDQSKERIKLIIALSVALVLLILIVWRKKYIYSILLIFPVAYITFLSAPSKNLCIEEGSNIYLLPVSNGTIFETTSETIYLQQEGKAKGFVKVKLKSNKIGWVKNENICKY</sequence>
<dbReference type="Proteomes" id="UP000326944">
    <property type="component" value="Chromosome"/>
</dbReference>
<dbReference type="AlphaFoldDB" id="A0A5P8P423"/>
<accession>A0A5P8P423</accession>
<evidence type="ECO:0008006" key="4">
    <source>
        <dbReference type="Google" id="ProtNLM"/>
    </source>
</evidence>
<keyword evidence="1" id="KW-0812">Transmembrane</keyword>
<evidence type="ECO:0000313" key="3">
    <source>
        <dbReference type="Proteomes" id="UP000326944"/>
    </source>
</evidence>
<name>A0A5P8P423_9BACT</name>
<keyword evidence="3" id="KW-1185">Reference proteome</keyword>
<reference evidence="2 3" key="1">
    <citation type="submission" date="2019-09" db="EMBL/GenBank/DDBJ databases">
        <title>Sulfurimonas gotlandica sp. nov., a chemoautotrophic and psychrotolerant epsilonproteobacterium isolated from a pelagic redoxcline, and an emended description of the genus Sulfurimonas.</title>
        <authorList>
            <person name="Wang S."/>
            <person name="Jiang L."/>
            <person name="Shao S."/>
        </authorList>
    </citation>
    <scope>NUCLEOTIDE SEQUENCE [LARGE SCALE GENOMIC DNA]</scope>
    <source>
        <strain evidence="2 3">GYSZ_1</strain>
    </source>
</reference>
<evidence type="ECO:0000313" key="2">
    <source>
        <dbReference type="EMBL" id="QFR50416.1"/>
    </source>
</evidence>
<protein>
    <recommendedName>
        <fullName evidence="4">SH3 domain-containing protein</fullName>
    </recommendedName>
</protein>
<evidence type="ECO:0000256" key="1">
    <source>
        <dbReference type="SAM" id="Phobius"/>
    </source>
</evidence>
<dbReference type="OrthoDB" id="5372311at2"/>
<keyword evidence="1" id="KW-1133">Transmembrane helix</keyword>
<feature type="transmembrane region" description="Helical" evidence="1">
    <location>
        <begin position="233"/>
        <end position="249"/>
    </location>
</feature>
<organism evidence="2 3">
    <name type="scientific">Sulfurimonas lithotrophica</name>
    <dbReference type="NCBI Taxonomy" id="2590022"/>
    <lineage>
        <taxon>Bacteria</taxon>
        <taxon>Pseudomonadati</taxon>
        <taxon>Campylobacterota</taxon>
        <taxon>Epsilonproteobacteria</taxon>
        <taxon>Campylobacterales</taxon>
        <taxon>Sulfurimonadaceae</taxon>
        <taxon>Sulfurimonas</taxon>
    </lineage>
</organism>
<dbReference type="EMBL" id="CP043617">
    <property type="protein sequence ID" value="QFR50416.1"/>
    <property type="molecule type" value="Genomic_DNA"/>
</dbReference>
<keyword evidence="1" id="KW-0472">Membrane</keyword>